<feature type="domain" description="Erythromycin biosynthesis protein CIII-like C-terminal" evidence="4">
    <location>
        <begin position="244"/>
        <end position="376"/>
    </location>
</feature>
<dbReference type="PANTHER" id="PTHR48050">
    <property type="entry name" value="STEROL 3-BETA-GLUCOSYLTRANSFERASE"/>
    <property type="match status" value="1"/>
</dbReference>
<dbReference type="InterPro" id="IPR010610">
    <property type="entry name" value="EryCIII-like_C"/>
</dbReference>
<keyword evidence="2 6" id="KW-0328">Glycosyltransferase</keyword>
<evidence type="ECO:0000313" key="6">
    <source>
        <dbReference type="EMBL" id="MBB5896810.1"/>
    </source>
</evidence>
<gene>
    <name evidence="6" type="ORF">BJ998_008069</name>
</gene>
<keyword evidence="3 6" id="KW-0808">Transferase</keyword>
<dbReference type="PANTHER" id="PTHR48050:SF13">
    <property type="entry name" value="STEROL 3-BETA-GLUCOSYLTRANSFERASE UGT80A2"/>
    <property type="match status" value="1"/>
</dbReference>
<comment type="caution">
    <text evidence="6">The sequence shown here is derived from an EMBL/GenBank/DDBJ whole genome shotgun (WGS) entry which is preliminary data.</text>
</comment>
<dbReference type="EC" id="2.4.1.-" evidence="6"/>
<evidence type="ECO:0000256" key="2">
    <source>
        <dbReference type="ARBA" id="ARBA00022676"/>
    </source>
</evidence>
<evidence type="ECO:0000259" key="5">
    <source>
        <dbReference type="Pfam" id="PF21036"/>
    </source>
</evidence>
<proteinExistence type="inferred from homology"/>
<dbReference type="Pfam" id="PF21036">
    <property type="entry name" value="EryCIII-like_N"/>
    <property type="match status" value="2"/>
</dbReference>
<dbReference type="InterPro" id="IPR048284">
    <property type="entry name" value="EryCIII-like_N"/>
</dbReference>
<dbReference type="AlphaFoldDB" id="A0A7W9NL95"/>
<keyword evidence="7" id="KW-1185">Reference proteome</keyword>
<dbReference type="GO" id="GO:0017000">
    <property type="term" value="P:antibiotic biosynthetic process"/>
    <property type="evidence" value="ECO:0007669"/>
    <property type="project" value="UniProtKB-ARBA"/>
</dbReference>
<evidence type="ECO:0000259" key="4">
    <source>
        <dbReference type="Pfam" id="PF06722"/>
    </source>
</evidence>
<dbReference type="CDD" id="cd03784">
    <property type="entry name" value="GT1_Gtf-like"/>
    <property type="match status" value="1"/>
</dbReference>
<reference evidence="6 7" key="1">
    <citation type="submission" date="2020-08" db="EMBL/GenBank/DDBJ databases">
        <title>Sequencing the genomes of 1000 actinobacteria strains.</title>
        <authorList>
            <person name="Klenk H.-P."/>
        </authorList>
    </citation>
    <scope>NUCLEOTIDE SEQUENCE [LARGE SCALE GENOMIC DNA]</scope>
    <source>
        <strain evidence="6 7">DSM 43851</strain>
    </source>
</reference>
<evidence type="ECO:0000256" key="1">
    <source>
        <dbReference type="ARBA" id="ARBA00006962"/>
    </source>
</evidence>
<dbReference type="GO" id="GO:0016758">
    <property type="term" value="F:hexosyltransferase activity"/>
    <property type="evidence" value="ECO:0007669"/>
    <property type="project" value="UniProtKB-ARBA"/>
</dbReference>
<protein>
    <submittedName>
        <fullName evidence="6">Glycosyltransferase</fullName>
        <ecNumber evidence="6">2.4.1.-</ecNumber>
    </submittedName>
</protein>
<dbReference type="InterPro" id="IPR050426">
    <property type="entry name" value="Glycosyltransferase_28"/>
</dbReference>
<dbReference type="Pfam" id="PF06722">
    <property type="entry name" value="EryCIII-like_C"/>
    <property type="match status" value="1"/>
</dbReference>
<evidence type="ECO:0000313" key="7">
    <source>
        <dbReference type="Proteomes" id="UP000585638"/>
    </source>
</evidence>
<organism evidence="6 7">
    <name type="scientific">Kutzneria kofuensis</name>
    <dbReference type="NCBI Taxonomy" id="103725"/>
    <lineage>
        <taxon>Bacteria</taxon>
        <taxon>Bacillati</taxon>
        <taxon>Actinomycetota</taxon>
        <taxon>Actinomycetes</taxon>
        <taxon>Pseudonocardiales</taxon>
        <taxon>Pseudonocardiaceae</taxon>
        <taxon>Kutzneria</taxon>
    </lineage>
</organism>
<dbReference type="EMBL" id="JACHIR010000002">
    <property type="protein sequence ID" value="MBB5896810.1"/>
    <property type="molecule type" value="Genomic_DNA"/>
</dbReference>
<dbReference type="SUPFAM" id="SSF53756">
    <property type="entry name" value="UDP-Glycosyltransferase/glycogen phosphorylase"/>
    <property type="match status" value="1"/>
</dbReference>
<sequence>MRVLFSTLPSYGHFYPMVPLASALRAAGHDVLVAAAGNFAGAILGAGLPHVETASSIEMRRCIGVDRAGEPVPDPPEEEGKLARSGRGFGRAGLAALDAADDLVDTLRPDVVVVEPTEYAVRLAAARRGIPFVVHDWGLPVPSVMADAVREELAPERAERDPGERAARPDLVLRTSPGDALPADDAGFRMRFVPYNGVATLPSWLLTPASRPRVCLTFGTMIGNYPGIDRAVGGLAALLAGQGYEVLLAVSAEVAAALPPLPDRVRQIGYTPLNAVLPGCDLLVHHGGSGSAMTALATGTPQVVMPHAADQFSNSAHVHALRAGIGLTRGHTGPDEVREACASVLGDPAYAARAGEVAAELAARPGPVALVAEVERLAARVAA</sequence>
<dbReference type="GO" id="GO:0008194">
    <property type="term" value="F:UDP-glycosyltransferase activity"/>
    <property type="evidence" value="ECO:0007669"/>
    <property type="project" value="InterPro"/>
</dbReference>
<name>A0A7W9NL95_9PSEU</name>
<dbReference type="RefSeq" id="WP_184869316.1">
    <property type="nucleotide sequence ID" value="NZ_BAAAWY010000004.1"/>
</dbReference>
<comment type="similarity">
    <text evidence="1">Belongs to the glycosyltransferase 28 family.</text>
</comment>
<feature type="domain" description="Erythromycin biosynthesis protein CIII-like N-terminal" evidence="5">
    <location>
        <begin position="98"/>
        <end position="219"/>
    </location>
</feature>
<evidence type="ECO:0000256" key="3">
    <source>
        <dbReference type="ARBA" id="ARBA00022679"/>
    </source>
</evidence>
<dbReference type="Gene3D" id="3.40.50.2000">
    <property type="entry name" value="Glycogen Phosphorylase B"/>
    <property type="match status" value="2"/>
</dbReference>
<dbReference type="InterPro" id="IPR002213">
    <property type="entry name" value="UDP_glucos_trans"/>
</dbReference>
<dbReference type="FunFam" id="3.40.50.2000:FF:000072">
    <property type="entry name" value="Glycosyl transferase"/>
    <property type="match status" value="1"/>
</dbReference>
<accession>A0A7W9NL95</accession>
<feature type="domain" description="Erythromycin biosynthesis protein CIII-like N-terminal" evidence="5">
    <location>
        <begin position="23"/>
        <end position="58"/>
    </location>
</feature>
<dbReference type="Proteomes" id="UP000585638">
    <property type="component" value="Unassembled WGS sequence"/>
</dbReference>